<feature type="region of interest" description="Disordered" evidence="1">
    <location>
        <begin position="1"/>
        <end position="79"/>
    </location>
</feature>
<evidence type="ECO:0000256" key="1">
    <source>
        <dbReference type="SAM" id="MobiDB-lite"/>
    </source>
</evidence>
<feature type="region of interest" description="Disordered" evidence="1">
    <location>
        <begin position="115"/>
        <end position="136"/>
    </location>
</feature>
<feature type="compositionally biased region" description="Low complexity" evidence="1">
    <location>
        <begin position="58"/>
        <end position="79"/>
    </location>
</feature>
<dbReference type="STRING" id="6277.A0A498SPY3"/>
<reference evidence="2 3" key="1">
    <citation type="submission" date="2018-08" db="EMBL/GenBank/DDBJ databases">
        <authorList>
            <person name="Laetsch R D."/>
            <person name="Stevens L."/>
            <person name="Kumar S."/>
            <person name="Blaxter L. M."/>
        </authorList>
    </citation>
    <scope>NUCLEOTIDE SEQUENCE [LARGE SCALE GENOMIC DNA]</scope>
</reference>
<dbReference type="Proteomes" id="UP000276991">
    <property type="component" value="Unassembled WGS sequence"/>
</dbReference>
<evidence type="ECO:0000313" key="3">
    <source>
        <dbReference type="Proteomes" id="UP000276991"/>
    </source>
</evidence>
<protein>
    <submittedName>
        <fullName evidence="2">Uncharacterized protein</fullName>
    </submittedName>
</protein>
<feature type="compositionally biased region" description="Gly residues" evidence="1">
    <location>
        <begin position="38"/>
        <end position="57"/>
    </location>
</feature>
<feature type="compositionally biased region" description="Polar residues" evidence="1">
    <location>
        <begin position="1"/>
        <end position="12"/>
    </location>
</feature>
<gene>
    <name evidence="2" type="ORF">NAV_LOCUS8664</name>
</gene>
<feature type="compositionally biased region" description="Low complexity" evidence="1">
    <location>
        <begin position="20"/>
        <end position="37"/>
    </location>
</feature>
<dbReference type="OrthoDB" id="125004at2759"/>
<dbReference type="EMBL" id="UPTC01002785">
    <property type="protein sequence ID" value="VBB33873.1"/>
    <property type="molecule type" value="Genomic_DNA"/>
</dbReference>
<accession>A0A498SPY3</accession>
<organism evidence="2 3">
    <name type="scientific">Acanthocheilonema viteae</name>
    <name type="common">Filarial nematode worm</name>
    <name type="synonym">Dipetalonema viteae</name>
    <dbReference type="NCBI Taxonomy" id="6277"/>
    <lineage>
        <taxon>Eukaryota</taxon>
        <taxon>Metazoa</taxon>
        <taxon>Ecdysozoa</taxon>
        <taxon>Nematoda</taxon>
        <taxon>Chromadorea</taxon>
        <taxon>Rhabditida</taxon>
        <taxon>Spirurina</taxon>
        <taxon>Spiruromorpha</taxon>
        <taxon>Filarioidea</taxon>
        <taxon>Onchocercidae</taxon>
        <taxon>Acanthocheilonema</taxon>
    </lineage>
</organism>
<feature type="non-terminal residue" evidence="2">
    <location>
        <position position="1"/>
    </location>
</feature>
<sequence>LVPSTTVDNLGQLQKGATVGGNSRNSSSNSNNTDNIGNGSGSSGGGFGSGGGGGGGNNTSHSGFPSGSSSKEIPTTSAAVTATPSIGYSSCIMYDQHPSIADSYSLVITTSADNNNGNNGSVAIGKVDNDIETQLS</sequence>
<proteinExistence type="predicted"/>
<name>A0A498SPY3_ACAVI</name>
<dbReference type="AlphaFoldDB" id="A0A498SPY3"/>
<keyword evidence="3" id="KW-1185">Reference proteome</keyword>
<evidence type="ECO:0000313" key="2">
    <source>
        <dbReference type="EMBL" id="VBB33873.1"/>
    </source>
</evidence>